<dbReference type="PANTHER" id="PTHR33775">
    <property type="entry name" value="CARDIAC-ENRICHED FHL2-INTERACTING PROTEIN-RELATED"/>
    <property type="match status" value="1"/>
</dbReference>
<feature type="region of interest" description="Disordered" evidence="1">
    <location>
        <begin position="1435"/>
        <end position="1457"/>
    </location>
</feature>
<feature type="compositionally biased region" description="Basic and acidic residues" evidence="1">
    <location>
        <begin position="1087"/>
        <end position="1096"/>
    </location>
</feature>
<feature type="compositionally biased region" description="Acidic residues" evidence="1">
    <location>
        <begin position="937"/>
        <end position="948"/>
    </location>
</feature>
<accession>A0AAW1BJM7</accession>
<dbReference type="PANTHER" id="PTHR33775:SF2">
    <property type="entry name" value="CARDIAC-ENRICHED FHL2-INTERACTING PROTEIN"/>
    <property type="match status" value="1"/>
</dbReference>
<evidence type="ECO:0000259" key="2">
    <source>
        <dbReference type="Pfam" id="PF15232"/>
    </source>
</evidence>
<feature type="region of interest" description="Disordered" evidence="1">
    <location>
        <begin position="739"/>
        <end position="778"/>
    </location>
</feature>
<feature type="compositionally biased region" description="Basic and acidic residues" evidence="1">
    <location>
        <begin position="1435"/>
        <end position="1456"/>
    </location>
</feature>
<sequence>MQGSKKHGDGQSDSSSIGSLLDDTDREVCSLTDRAFKSLCVAELQTPYTEADPIGPSGISHQFSSKFFHGPWNSAVKKNTTFHRQLSEKERATFLLSKVSTNCKTHEDKKCSLISPSIRRKLDLPLTDLHNCTHISKVSSLIKTFNKVDNQVSLLIAKQPASSGWTGCPLICGDETAFWSDRTIVNIQTGISELPDPRPSIAGPSDQRKGHSKIDLACLRLPVSQLSQAKASNVPKFSISDKMMKTRTGKAKELARKSSFLHSENSAFESWNAHHKKRIEIGERMPKDGSLGYFEETPFFKKPCASEPKAMGAFMMEENVSNDPSPKSLSKASLPSVPLEGVCFPSPADAESAVAQQLLPQVLAPVYESPSPASLTSSTLFPPRMGPPFPVSKVPASPPSFPQTSLPPEAAFQPTDAQEILTPPPPHVSILAEKTTKPDFALRVGSGCPPPWRKQKATLSRMKLAEVRAAEVLEIKDSLYRKSPEVAPLAKTSAAESPVVLSDPSFGISALLAPALPLKPKNEGPPGNRLLVVTPFVLEAAATKEAEERAFYSQNDYKSKAPRLLFNLKDIRKRVKSTYSPSPLPRGLEDKNKLKGQAHLKADVMATSVLDYSNKDILGGVDKVNIFEQMDYIQEKDNFTSLNENFISDDVMLSLSKSRAGILKYQNKNHLQQSNSVYTEGIEVISVHEHNKTQPASSSEPFPTEVAAVQQEDMQEHKYEKVTLGQDADESTKNLFYPAEENRSNNGTQACSLTENGPQGRRSPSPSEQPVVTMAGQPFHGTPCSLMQLFQKACLQESQRRQNGVDGEEQQGRQEREKAKKKDLHDHLLSNCGSAVDETDKGKDEHEDVPQEVALEEKEEDGWRSTDCKAESKAGEPLTPAMSSLLKPTLFTIKDNTFKSPPVTRAIKLPLLRSLSCEGAAPNALESPKNAKTDREGEGEEEEEEEEGWASIQGNRGSQIADKSSLTANYSFSEGLDHFSMMADSEETDCLSVLSEKELKSPEKLAISKEEIRIRKLRPSSAIQPNLDFEKQTYQLPGDPDSPLGANERLQLMSQMGRTAAKPPTVPPKTEKALRRAKKLASRRKKMEAQQKKLQEETVPQNEDASCLTPAPSLRPLVCPDSPLTAPKGGPIKHRSLLSSSPSPSLPATQRKLLQDPDSGEYFMVDLPLQLKTLYDPESGRYVQVSAPSSKRNLSRTPSSEVSFPTCAWGPSTLPPRVASVPTLPSSTMLPGVFVKASGEPLRVSCPGPSEGLLCPDPPLPNIHSQSADGSPSNSEKGRGSPAPQTGEGTKASAEEFAVEGPAADLSPLGSAQEASPPASLKLPFALLLRLQGGAEILPESRPFRGLGQWYFQNYTGAALKDCGARLSQGGGFVVRKSCCSQGPSDKCSLAGVFLNEEAPGRYMKRRRWKTSFCLPPQGRSPDLIPLSDELMAEGADRFSENGKEPEGREATDQRWPKQVSAHVLLICSD</sequence>
<protein>
    <recommendedName>
        <fullName evidence="2">DUF4585 domain-containing protein</fullName>
    </recommendedName>
</protein>
<dbReference type="GO" id="GO:0030018">
    <property type="term" value="C:Z disc"/>
    <property type="evidence" value="ECO:0007669"/>
    <property type="project" value="TreeGrafter"/>
</dbReference>
<dbReference type="InterPro" id="IPR052303">
    <property type="entry name" value="CEFIP"/>
</dbReference>
<dbReference type="GO" id="GO:0070886">
    <property type="term" value="P:positive regulation of calcineurin-NFAT signaling cascade"/>
    <property type="evidence" value="ECO:0007669"/>
    <property type="project" value="TreeGrafter"/>
</dbReference>
<feature type="compositionally biased region" description="Basic and acidic residues" evidence="1">
    <location>
        <begin position="810"/>
        <end position="828"/>
    </location>
</feature>
<evidence type="ECO:0000313" key="3">
    <source>
        <dbReference type="EMBL" id="KAK9401592.1"/>
    </source>
</evidence>
<feature type="region of interest" description="Disordered" evidence="1">
    <location>
        <begin position="920"/>
        <end position="960"/>
    </location>
</feature>
<dbReference type="Proteomes" id="UP001474421">
    <property type="component" value="Unassembled WGS sequence"/>
</dbReference>
<evidence type="ECO:0000313" key="4">
    <source>
        <dbReference type="Proteomes" id="UP001474421"/>
    </source>
</evidence>
<evidence type="ECO:0000256" key="1">
    <source>
        <dbReference type="SAM" id="MobiDB-lite"/>
    </source>
</evidence>
<comment type="caution">
    <text evidence="3">The sequence shown here is derived from an EMBL/GenBank/DDBJ whole genome shotgun (WGS) entry which is preliminary data.</text>
</comment>
<feature type="region of interest" description="Disordered" evidence="1">
    <location>
        <begin position="801"/>
        <end position="881"/>
    </location>
</feature>
<name>A0AAW1BJM7_CROAD</name>
<feature type="compositionally biased region" description="Polar residues" evidence="1">
    <location>
        <begin position="1263"/>
        <end position="1275"/>
    </location>
</feature>
<reference evidence="3 4" key="1">
    <citation type="journal article" date="2024" name="Proc. Natl. Acad. Sci. U.S.A.">
        <title>The genetic regulatory architecture and epigenomic basis for age-related changes in rattlesnake venom.</title>
        <authorList>
            <person name="Hogan M.P."/>
            <person name="Holding M.L."/>
            <person name="Nystrom G.S."/>
            <person name="Colston T.J."/>
            <person name="Bartlett D.A."/>
            <person name="Mason A.J."/>
            <person name="Ellsworth S.A."/>
            <person name="Rautsaw R.M."/>
            <person name="Lawrence K.C."/>
            <person name="Strickland J.L."/>
            <person name="He B."/>
            <person name="Fraser P."/>
            <person name="Margres M.J."/>
            <person name="Gilbert D.M."/>
            <person name="Gibbs H.L."/>
            <person name="Parkinson C.L."/>
            <person name="Rokyta D.R."/>
        </authorList>
    </citation>
    <scope>NUCLEOTIDE SEQUENCE [LARGE SCALE GENOMIC DNA]</scope>
    <source>
        <strain evidence="3">DRR0105</strain>
    </source>
</reference>
<keyword evidence="4" id="KW-1185">Reference proteome</keyword>
<feature type="compositionally biased region" description="Basic and acidic residues" evidence="1">
    <location>
        <begin position="838"/>
        <end position="849"/>
    </location>
</feature>
<feature type="compositionally biased region" description="Basic and acidic residues" evidence="1">
    <location>
        <begin position="861"/>
        <end position="874"/>
    </location>
</feature>
<feature type="domain" description="DUF4585" evidence="2">
    <location>
        <begin position="1146"/>
        <end position="1214"/>
    </location>
</feature>
<dbReference type="InterPro" id="IPR027838">
    <property type="entry name" value="DUF4585"/>
</dbReference>
<feature type="compositionally biased region" description="Low complexity" evidence="1">
    <location>
        <begin position="1137"/>
        <end position="1147"/>
    </location>
</feature>
<dbReference type="EMBL" id="JAOTOJ010000004">
    <property type="protein sequence ID" value="KAK9401592.1"/>
    <property type="molecule type" value="Genomic_DNA"/>
</dbReference>
<organism evidence="3 4">
    <name type="scientific">Crotalus adamanteus</name>
    <name type="common">Eastern diamondback rattlesnake</name>
    <dbReference type="NCBI Taxonomy" id="8729"/>
    <lineage>
        <taxon>Eukaryota</taxon>
        <taxon>Metazoa</taxon>
        <taxon>Chordata</taxon>
        <taxon>Craniata</taxon>
        <taxon>Vertebrata</taxon>
        <taxon>Euteleostomi</taxon>
        <taxon>Lepidosauria</taxon>
        <taxon>Squamata</taxon>
        <taxon>Bifurcata</taxon>
        <taxon>Unidentata</taxon>
        <taxon>Episquamata</taxon>
        <taxon>Toxicofera</taxon>
        <taxon>Serpentes</taxon>
        <taxon>Colubroidea</taxon>
        <taxon>Viperidae</taxon>
        <taxon>Crotalinae</taxon>
        <taxon>Crotalus</taxon>
    </lineage>
</organism>
<proteinExistence type="predicted"/>
<feature type="region of interest" description="Disordered" evidence="1">
    <location>
        <begin position="1078"/>
        <end position="1150"/>
    </location>
</feature>
<gene>
    <name evidence="3" type="ORF">NXF25_009948</name>
</gene>
<dbReference type="Pfam" id="PF15232">
    <property type="entry name" value="DUF4585"/>
    <property type="match status" value="1"/>
</dbReference>
<feature type="region of interest" description="Disordered" evidence="1">
    <location>
        <begin position="1249"/>
        <end position="1294"/>
    </location>
</feature>
<feature type="compositionally biased region" description="Polar residues" evidence="1">
    <location>
        <begin position="744"/>
        <end position="770"/>
    </location>
</feature>